<dbReference type="InterPro" id="IPR036259">
    <property type="entry name" value="MFS_trans_sf"/>
</dbReference>
<evidence type="ECO:0000256" key="4">
    <source>
        <dbReference type="ARBA" id="ARBA00022692"/>
    </source>
</evidence>
<dbReference type="InterPro" id="IPR005829">
    <property type="entry name" value="Sugar_transporter_CS"/>
</dbReference>
<feature type="transmembrane region" description="Helical" evidence="7">
    <location>
        <begin position="125"/>
        <end position="147"/>
    </location>
</feature>
<protein>
    <submittedName>
        <fullName evidence="9">MFS transporter</fullName>
    </submittedName>
</protein>
<organism evidence="9 10">
    <name type="scientific">Conexibacter stalactiti</name>
    <dbReference type="NCBI Taxonomy" id="1940611"/>
    <lineage>
        <taxon>Bacteria</taxon>
        <taxon>Bacillati</taxon>
        <taxon>Actinomycetota</taxon>
        <taxon>Thermoleophilia</taxon>
        <taxon>Solirubrobacterales</taxon>
        <taxon>Conexibacteraceae</taxon>
        <taxon>Conexibacter</taxon>
    </lineage>
</organism>
<evidence type="ECO:0000256" key="7">
    <source>
        <dbReference type="SAM" id="Phobius"/>
    </source>
</evidence>
<dbReference type="Gene3D" id="1.20.1250.20">
    <property type="entry name" value="MFS general substrate transporter like domains"/>
    <property type="match status" value="2"/>
</dbReference>
<evidence type="ECO:0000313" key="9">
    <source>
        <dbReference type="EMBL" id="MDW5593480.1"/>
    </source>
</evidence>
<keyword evidence="6 7" id="KW-0472">Membrane</keyword>
<feature type="transmembrane region" description="Helical" evidence="7">
    <location>
        <begin position="228"/>
        <end position="248"/>
    </location>
</feature>
<keyword evidence="4 7" id="KW-0812">Transmembrane</keyword>
<feature type="transmembrane region" description="Helical" evidence="7">
    <location>
        <begin position="349"/>
        <end position="367"/>
    </location>
</feature>
<dbReference type="CDD" id="cd17325">
    <property type="entry name" value="MFS_MdtG_SLC18_like"/>
    <property type="match status" value="1"/>
</dbReference>
<accession>A0ABU4HLN9</accession>
<keyword evidence="3" id="KW-0813">Transport</keyword>
<evidence type="ECO:0000256" key="6">
    <source>
        <dbReference type="ARBA" id="ARBA00023136"/>
    </source>
</evidence>
<evidence type="ECO:0000256" key="3">
    <source>
        <dbReference type="ARBA" id="ARBA00022448"/>
    </source>
</evidence>
<dbReference type="InterPro" id="IPR011701">
    <property type="entry name" value="MFS"/>
</dbReference>
<feature type="transmembrane region" description="Helical" evidence="7">
    <location>
        <begin position="44"/>
        <end position="63"/>
    </location>
</feature>
<evidence type="ECO:0000256" key="1">
    <source>
        <dbReference type="ARBA" id="ARBA00004651"/>
    </source>
</evidence>
<name>A0ABU4HLN9_9ACTN</name>
<gene>
    <name evidence="9" type="ORF">R7226_03975</name>
</gene>
<proteinExistence type="inferred from homology"/>
<dbReference type="Proteomes" id="UP001284601">
    <property type="component" value="Unassembled WGS sequence"/>
</dbReference>
<dbReference type="Pfam" id="PF07690">
    <property type="entry name" value="MFS_1"/>
    <property type="match status" value="2"/>
</dbReference>
<feature type="transmembrane region" description="Helical" evidence="7">
    <location>
        <begin position="195"/>
        <end position="216"/>
    </location>
</feature>
<feature type="transmembrane region" description="Helical" evidence="7">
    <location>
        <begin position="94"/>
        <end position="113"/>
    </location>
</feature>
<dbReference type="PRINTS" id="PR01035">
    <property type="entry name" value="TCRTETA"/>
</dbReference>
<dbReference type="PANTHER" id="PTHR23506:SF23">
    <property type="entry name" value="GH10249P"/>
    <property type="match status" value="1"/>
</dbReference>
<feature type="transmembrane region" description="Helical" evidence="7">
    <location>
        <begin position="153"/>
        <end position="174"/>
    </location>
</feature>
<feature type="domain" description="Major facilitator superfamily (MFS) profile" evidence="8">
    <location>
        <begin position="4"/>
        <end position="374"/>
    </location>
</feature>
<evidence type="ECO:0000256" key="2">
    <source>
        <dbReference type="ARBA" id="ARBA00007520"/>
    </source>
</evidence>
<evidence type="ECO:0000313" key="10">
    <source>
        <dbReference type="Proteomes" id="UP001284601"/>
    </source>
</evidence>
<keyword evidence="5 7" id="KW-1133">Transmembrane helix</keyword>
<feature type="transmembrane region" description="Helical" evidence="7">
    <location>
        <begin position="318"/>
        <end position="343"/>
    </location>
</feature>
<dbReference type="PANTHER" id="PTHR23506">
    <property type="entry name" value="GH10249P"/>
    <property type="match status" value="1"/>
</dbReference>
<sequence>MRRLLFLVSVIVLVDTMFYAAITPLLPDYADRFDLSKSAAGVLAGAYAAGTLLGALPGGLFAARLGARRAVLVGVALMSVASVGFAFGDSDVTRFVQGIGAAFSFAGGFGWLLAQAPTANRGAMIGTAMSAAVGGSLLGPVVGAVARATGPELPFGAIAVLGVVLFLCALRIPAVPPVGGSVGPAFRRALSAPRVRGGMVLVTVPALGFGTINVLGALELDELGAGGFGIGATFLVAAAIQTVVQTLAGRASDRVGRRPLLLRSLAGSSVCVLLLVPPSGVWLFAVSVVVALVVVGSLYTPAMALLSDGAAGAGLDQGMAFALVNLTWAGGQVLGAVAGSGLAEATSDAVPFVLLSAVMALSLVALVRRPVPAVV</sequence>
<dbReference type="RefSeq" id="WP_318595741.1">
    <property type="nucleotide sequence ID" value="NZ_JAWSTH010000005.1"/>
</dbReference>
<evidence type="ECO:0000256" key="5">
    <source>
        <dbReference type="ARBA" id="ARBA00022989"/>
    </source>
</evidence>
<feature type="transmembrane region" description="Helical" evidence="7">
    <location>
        <begin position="70"/>
        <end position="88"/>
    </location>
</feature>
<feature type="transmembrane region" description="Helical" evidence="7">
    <location>
        <begin position="260"/>
        <end position="276"/>
    </location>
</feature>
<dbReference type="EMBL" id="JAWSTH010000005">
    <property type="protein sequence ID" value="MDW5593480.1"/>
    <property type="molecule type" value="Genomic_DNA"/>
</dbReference>
<comment type="subcellular location">
    <subcellularLocation>
        <location evidence="1">Cell membrane</location>
        <topology evidence="1">Multi-pass membrane protein</topology>
    </subcellularLocation>
</comment>
<dbReference type="InterPro" id="IPR020846">
    <property type="entry name" value="MFS_dom"/>
</dbReference>
<dbReference type="SUPFAM" id="SSF103473">
    <property type="entry name" value="MFS general substrate transporter"/>
    <property type="match status" value="1"/>
</dbReference>
<reference evidence="10" key="1">
    <citation type="submission" date="2023-07" db="EMBL/GenBank/DDBJ databases">
        <title>Conexibacter stalactiti sp. nov., isolated from stalactites in a lava cave and emended description of the genus Conexibacter.</title>
        <authorList>
            <person name="Lee S.D."/>
        </authorList>
    </citation>
    <scope>NUCLEOTIDE SEQUENCE [LARGE SCALE GENOMIC DNA]</scope>
    <source>
        <strain evidence="10">KCTC 39840</strain>
    </source>
</reference>
<comment type="caution">
    <text evidence="9">The sequence shown here is derived from an EMBL/GenBank/DDBJ whole genome shotgun (WGS) entry which is preliminary data.</text>
</comment>
<evidence type="ECO:0000259" key="8">
    <source>
        <dbReference type="PROSITE" id="PS50850"/>
    </source>
</evidence>
<dbReference type="InterPro" id="IPR001958">
    <property type="entry name" value="Tet-R_TetA/multi-R_MdtG-like"/>
</dbReference>
<comment type="similarity">
    <text evidence="2">Belongs to the major facilitator superfamily. TCR/Tet family.</text>
</comment>
<dbReference type="PROSITE" id="PS50850">
    <property type="entry name" value="MFS"/>
    <property type="match status" value="1"/>
</dbReference>
<keyword evidence="10" id="KW-1185">Reference proteome</keyword>
<feature type="transmembrane region" description="Helical" evidence="7">
    <location>
        <begin position="282"/>
        <end position="306"/>
    </location>
</feature>
<dbReference type="PROSITE" id="PS00216">
    <property type="entry name" value="SUGAR_TRANSPORT_1"/>
    <property type="match status" value="1"/>
</dbReference>
<dbReference type="InterPro" id="IPR050930">
    <property type="entry name" value="MFS_Vesicular_Transporter"/>
</dbReference>
<reference evidence="9 10" key="2">
    <citation type="submission" date="2023-10" db="EMBL/GenBank/DDBJ databases">
        <authorList>
            <person name="Han X.F."/>
        </authorList>
    </citation>
    <scope>NUCLEOTIDE SEQUENCE [LARGE SCALE GENOMIC DNA]</scope>
    <source>
        <strain evidence="9 10">KCTC 39840</strain>
    </source>
</reference>